<gene>
    <name evidence="2" type="ORF">Back2_26420</name>
</gene>
<evidence type="ECO:0008006" key="4">
    <source>
        <dbReference type="Google" id="ProtNLM"/>
    </source>
</evidence>
<protein>
    <recommendedName>
        <fullName evidence="4">Cellulose synthase</fullName>
    </recommendedName>
</protein>
<keyword evidence="1" id="KW-1133">Transmembrane helix</keyword>
<keyword evidence="1" id="KW-0472">Membrane</keyword>
<evidence type="ECO:0000313" key="2">
    <source>
        <dbReference type="EMBL" id="BBH18355.1"/>
    </source>
</evidence>
<evidence type="ECO:0000256" key="1">
    <source>
        <dbReference type="SAM" id="Phobius"/>
    </source>
</evidence>
<name>A0A3G9IQL8_9ACTN</name>
<feature type="transmembrane region" description="Helical" evidence="1">
    <location>
        <begin position="6"/>
        <end position="25"/>
    </location>
</feature>
<dbReference type="RefSeq" id="WP_164512597.1">
    <property type="nucleotide sequence ID" value="NZ_AP019307.1"/>
</dbReference>
<evidence type="ECO:0000313" key="3">
    <source>
        <dbReference type="Proteomes" id="UP000271573"/>
    </source>
</evidence>
<accession>A0A3G9IQL8</accession>
<dbReference type="Proteomes" id="UP000271573">
    <property type="component" value="Chromosome"/>
</dbReference>
<dbReference type="KEGG" id="nbe:Back2_26420"/>
<reference evidence="2 3" key="1">
    <citation type="submission" date="2018-11" db="EMBL/GenBank/DDBJ databases">
        <title>Complete genome sequence of Nocardioides baekrokdamisoli strain KCTC 39748.</title>
        <authorList>
            <person name="Kang S.W."/>
            <person name="Lee K.C."/>
            <person name="Kim K.K."/>
            <person name="Kim J.S."/>
            <person name="Kim D.S."/>
            <person name="Ko S.H."/>
            <person name="Yang S.H."/>
            <person name="Shin Y.K."/>
            <person name="Lee J.S."/>
        </authorList>
    </citation>
    <scope>NUCLEOTIDE SEQUENCE [LARGE SCALE GENOMIC DNA]</scope>
    <source>
        <strain evidence="2 3">KCTC 39748</strain>
    </source>
</reference>
<keyword evidence="1" id="KW-0812">Transmembrane</keyword>
<feature type="transmembrane region" description="Helical" evidence="1">
    <location>
        <begin position="32"/>
        <end position="49"/>
    </location>
</feature>
<dbReference type="EMBL" id="AP019307">
    <property type="protein sequence ID" value="BBH18355.1"/>
    <property type="molecule type" value="Genomic_DNA"/>
</dbReference>
<sequence>MDNAAWGALALALTTLIGVVTWSRARTRGPRTLVRGAGVALLPIAAYLTHTLRLIGRISSAIADWATGFVFSPVVWVGIVVGAVGGLMIFGARWLPGQAKAVTGAQEPKGVAATGSSSEDDELTALLRKHGIS</sequence>
<organism evidence="2 3">
    <name type="scientific">Nocardioides baekrokdamisoli</name>
    <dbReference type="NCBI Taxonomy" id="1804624"/>
    <lineage>
        <taxon>Bacteria</taxon>
        <taxon>Bacillati</taxon>
        <taxon>Actinomycetota</taxon>
        <taxon>Actinomycetes</taxon>
        <taxon>Propionibacteriales</taxon>
        <taxon>Nocardioidaceae</taxon>
        <taxon>Nocardioides</taxon>
    </lineage>
</organism>
<dbReference type="AlphaFoldDB" id="A0A3G9IQL8"/>
<proteinExistence type="predicted"/>
<keyword evidence="3" id="KW-1185">Reference proteome</keyword>
<feature type="transmembrane region" description="Helical" evidence="1">
    <location>
        <begin position="69"/>
        <end position="90"/>
    </location>
</feature>